<protein>
    <submittedName>
        <fullName evidence="2">Uncharacterized protein</fullName>
    </submittedName>
</protein>
<evidence type="ECO:0000313" key="3">
    <source>
        <dbReference type="Proteomes" id="UP001190700"/>
    </source>
</evidence>
<evidence type="ECO:0000313" key="2">
    <source>
        <dbReference type="EMBL" id="KAK3253840.1"/>
    </source>
</evidence>
<organism evidence="2 3">
    <name type="scientific">Cymbomonas tetramitiformis</name>
    <dbReference type="NCBI Taxonomy" id="36881"/>
    <lineage>
        <taxon>Eukaryota</taxon>
        <taxon>Viridiplantae</taxon>
        <taxon>Chlorophyta</taxon>
        <taxon>Pyramimonadophyceae</taxon>
        <taxon>Pyramimonadales</taxon>
        <taxon>Pyramimonadaceae</taxon>
        <taxon>Cymbomonas</taxon>
    </lineage>
</organism>
<accession>A0AAE0F7R1</accession>
<proteinExistence type="predicted"/>
<dbReference type="AlphaFoldDB" id="A0AAE0F7R1"/>
<dbReference type="Proteomes" id="UP001190700">
    <property type="component" value="Unassembled WGS sequence"/>
</dbReference>
<evidence type="ECO:0000256" key="1">
    <source>
        <dbReference type="SAM" id="MobiDB-lite"/>
    </source>
</evidence>
<gene>
    <name evidence="2" type="ORF">CYMTET_36927</name>
</gene>
<keyword evidence="3" id="KW-1185">Reference proteome</keyword>
<name>A0AAE0F7R1_9CHLO</name>
<dbReference type="EMBL" id="LGRX02024604">
    <property type="protein sequence ID" value="KAK3253840.1"/>
    <property type="molecule type" value="Genomic_DNA"/>
</dbReference>
<feature type="compositionally biased region" description="Basic and acidic residues" evidence="1">
    <location>
        <begin position="12"/>
        <end position="26"/>
    </location>
</feature>
<reference evidence="2 3" key="1">
    <citation type="journal article" date="2015" name="Genome Biol. Evol.">
        <title>Comparative Genomics of a Bacterivorous Green Alga Reveals Evolutionary Causalities and Consequences of Phago-Mixotrophic Mode of Nutrition.</title>
        <authorList>
            <person name="Burns J.A."/>
            <person name="Paasch A."/>
            <person name="Narechania A."/>
            <person name="Kim E."/>
        </authorList>
    </citation>
    <scope>NUCLEOTIDE SEQUENCE [LARGE SCALE GENOMIC DNA]</scope>
    <source>
        <strain evidence="2 3">PLY_AMNH</strain>
    </source>
</reference>
<sequence length="249" mass="27118">MPAAVSNGRVVYDGRPDLGDTKDAERSADEYPIAEKTLIVVASAEAYAMIAGGLLEACEAALNNHAAEVGWNKVHVRIVSDNVPFRFEAQQLMEVVKEQKRFSSLRMIGTKKNLNTAHRVLADLAYVVGRLDMNTSRCTIVACLLKSATLGRECEAFLRQLVSTGSYPVTVFLDVTRSALRWPHVSDTKHADDAHQRLANGSEGSNELTPENAKDAGGARARAPETTDVSRETVEASFISDILETDQTD</sequence>
<feature type="compositionally biased region" description="Basic and acidic residues" evidence="1">
    <location>
        <begin position="222"/>
        <end position="234"/>
    </location>
</feature>
<comment type="caution">
    <text evidence="2">The sequence shown here is derived from an EMBL/GenBank/DDBJ whole genome shotgun (WGS) entry which is preliminary data.</text>
</comment>
<feature type="region of interest" description="Disordered" evidence="1">
    <location>
        <begin position="198"/>
        <end position="234"/>
    </location>
</feature>
<feature type="region of interest" description="Disordered" evidence="1">
    <location>
        <begin position="1"/>
        <end position="26"/>
    </location>
</feature>